<dbReference type="HOGENOM" id="CLU_053720_0_0_1"/>
<evidence type="ECO:0000256" key="2">
    <source>
        <dbReference type="ARBA" id="ARBA00017835"/>
    </source>
</evidence>
<dbReference type="PANTHER" id="PTHR11001">
    <property type="entry name" value="MITOCHONDRIAL FISSION PROCESS PROTEIN 1"/>
    <property type="match status" value="1"/>
</dbReference>
<proteinExistence type="inferred from homology"/>
<keyword evidence="6" id="KW-1185">Reference proteome</keyword>
<evidence type="ECO:0000256" key="3">
    <source>
        <dbReference type="ARBA" id="ARBA00029631"/>
    </source>
</evidence>
<comment type="similarity">
    <text evidence="1">Belongs to the MTFP1 family.</text>
</comment>
<reference evidence="5 6" key="1">
    <citation type="journal article" date="2014" name="Genome Announc.">
        <title>Draft genome sequence of the pathogenic fungus Scedosporium apiospermum.</title>
        <authorList>
            <person name="Vandeputte P."/>
            <person name="Ghamrawi S."/>
            <person name="Rechenmann M."/>
            <person name="Iltis A."/>
            <person name="Giraud S."/>
            <person name="Fleury M."/>
            <person name="Thornton C."/>
            <person name="Delhaes L."/>
            <person name="Meyer W."/>
            <person name="Papon N."/>
            <person name="Bouchara J.P."/>
        </authorList>
    </citation>
    <scope>NUCLEOTIDE SEQUENCE [LARGE SCALE GENOMIC DNA]</scope>
    <source>
        <strain evidence="5 6">IHEM 14462</strain>
    </source>
</reference>
<organism evidence="5 6">
    <name type="scientific">Pseudallescheria apiosperma</name>
    <name type="common">Scedosporium apiospermum</name>
    <dbReference type="NCBI Taxonomy" id="563466"/>
    <lineage>
        <taxon>Eukaryota</taxon>
        <taxon>Fungi</taxon>
        <taxon>Dikarya</taxon>
        <taxon>Ascomycota</taxon>
        <taxon>Pezizomycotina</taxon>
        <taxon>Sordariomycetes</taxon>
        <taxon>Hypocreomycetidae</taxon>
        <taxon>Microascales</taxon>
        <taxon>Microascaceae</taxon>
        <taxon>Scedosporium</taxon>
    </lineage>
</organism>
<evidence type="ECO:0000313" key="5">
    <source>
        <dbReference type="EMBL" id="KEZ41417.1"/>
    </source>
</evidence>
<dbReference type="GeneID" id="27726618"/>
<feature type="region of interest" description="Disordered" evidence="4">
    <location>
        <begin position="1"/>
        <end position="45"/>
    </location>
</feature>
<dbReference type="EMBL" id="JOWA01000110">
    <property type="protein sequence ID" value="KEZ41417.1"/>
    <property type="molecule type" value="Genomic_DNA"/>
</dbReference>
<accession>A0A084G255</accession>
<feature type="compositionally biased region" description="Basic and acidic residues" evidence="4">
    <location>
        <begin position="7"/>
        <end position="18"/>
    </location>
</feature>
<protein>
    <recommendedName>
        <fullName evidence="2">Mitochondrial fission process protein 1</fullName>
    </recommendedName>
    <alternativeName>
        <fullName evidence="3">Mitochondrial 18 kDa protein</fullName>
    </alternativeName>
</protein>
<comment type="caution">
    <text evidence="5">The sequence shown here is derived from an EMBL/GenBank/DDBJ whole genome shotgun (WGS) entry which is preliminary data.</text>
</comment>
<dbReference type="GO" id="GO:0000266">
    <property type="term" value="P:mitochondrial fission"/>
    <property type="evidence" value="ECO:0007669"/>
    <property type="project" value="TreeGrafter"/>
</dbReference>
<gene>
    <name evidence="5" type="ORF">SAPIO_CDS7546</name>
</gene>
<sequence>MGWWNSKTKDSDSKDEKGLVPTTPNSPIPSSAHDATDTTSHTPSVDKLDHLMEDIAEGHTADSTESNIRYAAYTNRIRTVLSSAHRYVAYTSDIGESFRPVAHPGLVRAAYGVSWLYILGDVSYEGYKAYLQNQRILRGLPTADGTNDSKPGVPGVVSPLQDYRTVMVQRAVFQSLASMGLPAFTIHSVVKYSGKAMKSLKNQRLKTWGPIGLGLGVVPFLPAIFDEPVENAVEWAFHEGFKAYGGPDYVGQAPTTGREHLLGKKPTKESDE</sequence>
<dbReference type="Pfam" id="PF10558">
    <property type="entry name" value="MTP18"/>
    <property type="match status" value="1"/>
</dbReference>
<dbReference type="KEGG" id="sapo:SAPIO_CDS7546"/>
<dbReference type="AlphaFoldDB" id="A0A084G255"/>
<dbReference type="GO" id="GO:0005739">
    <property type="term" value="C:mitochondrion"/>
    <property type="evidence" value="ECO:0007669"/>
    <property type="project" value="TreeGrafter"/>
</dbReference>
<dbReference type="PANTHER" id="PTHR11001:SF2">
    <property type="entry name" value="MITOCHONDRIAL FISSION PROCESS PROTEIN 1"/>
    <property type="match status" value="1"/>
</dbReference>
<name>A0A084G255_PSEDA</name>
<evidence type="ECO:0000256" key="1">
    <source>
        <dbReference type="ARBA" id="ARBA00009224"/>
    </source>
</evidence>
<dbReference type="RefSeq" id="XP_016641216.1">
    <property type="nucleotide sequence ID" value="XM_016789389.1"/>
</dbReference>
<dbReference type="Proteomes" id="UP000028545">
    <property type="component" value="Unassembled WGS sequence"/>
</dbReference>
<dbReference type="OrthoDB" id="424969at2759"/>
<dbReference type="InterPro" id="IPR019560">
    <property type="entry name" value="Mitochondrial_18_kDa_protein"/>
</dbReference>
<dbReference type="OMA" id="EHATEWI"/>
<dbReference type="VEuPathDB" id="FungiDB:SAPIO_CDS7546"/>
<feature type="region of interest" description="Disordered" evidence="4">
    <location>
        <begin position="253"/>
        <end position="272"/>
    </location>
</feature>
<evidence type="ECO:0000313" key="6">
    <source>
        <dbReference type="Proteomes" id="UP000028545"/>
    </source>
</evidence>
<evidence type="ECO:0000256" key="4">
    <source>
        <dbReference type="SAM" id="MobiDB-lite"/>
    </source>
</evidence>
<feature type="compositionally biased region" description="Basic and acidic residues" evidence="4">
    <location>
        <begin position="257"/>
        <end position="272"/>
    </location>
</feature>